<reference evidence="3 4" key="3">
    <citation type="journal article" name="Genome Announc.">
        <title>Improved Draft Genome Sequence of Clostridium pasteurianum Strain ATCC 6013 (DSM 525) Using a Hybrid Next-Generation Sequencing Approach.</title>
        <authorList>
            <person name="Pyne M.E."/>
            <person name="Utturkar S."/>
            <person name="Brown S.D."/>
            <person name="Moo-Young M."/>
            <person name="Chung D.A."/>
            <person name="Chou C.P."/>
        </authorList>
    </citation>
    <scope>NUCLEOTIDE SEQUENCE [LARGE SCALE GENOMIC DNA]</scope>
    <source>
        <strain evidence="3 4">ATCC 6013</strain>
    </source>
</reference>
<dbReference type="KEGG" id="cpae:CPAST_c14610"/>
<dbReference type="eggNOG" id="COG3595">
    <property type="taxonomic scope" value="Bacteria"/>
</dbReference>
<evidence type="ECO:0000313" key="4">
    <source>
        <dbReference type="Proteomes" id="UP000028042"/>
    </source>
</evidence>
<keyword evidence="5" id="KW-1185">Reference proteome</keyword>
<dbReference type="Proteomes" id="UP000030905">
    <property type="component" value="Chromosome"/>
</dbReference>
<dbReference type="KEGG" id="cpat:CLPA_c14610"/>
<gene>
    <name evidence="2" type="ORF">CLPA_c14610</name>
    <name evidence="3" type="ORF">CP6013_01716</name>
</gene>
<reference evidence="3" key="2">
    <citation type="submission" date="2015-10" db="EMBL/GenBank/DDBJ databases">
        <title>Improved Draft Genome Sequence of Clostridium pasteurianum Strain ATCC 6013 (DSM 525) Using a Hybrid Next-Generation Sequencing Approach.</title>
        <authorList>
            <person name="Pyne M.E."/>
            <person name="Utturkar S.M."/>
            <person name="Brown S.D."/>
            <person name="Moo-Young M."/>
            <person name="Chung D.A."/>
            <person name="Chou P.C."/>
        </authorList>
    </citation>
    <scope>NUCLEOTIDE SEQUENCE</scope>
    <source>
        <strain evidence="3">ATCC 6013</strain>
    </source>
</reference>
<name>A0A0H3J104_CLOPA</name>
<organism evidence="2 5">
    <name type="scientific">Clostridium pasteurianum DSM 525 = ATCC 6013</name>
    <dbReference type="NCBI Taxonomy" id="1262449"/>
    <lineage>
        <taxon>Bacteria</taxon>
        <taxon>Bacillati</taxon>
        <taxon>Bacillota</taxon>
        <taxon>Clostridia</taxon>
        <taxon>Eubacteriales</taxon>
        <taxon>Clostridiaceae</taxon>
        <taxon>Clostridium</taxon>
    </lineage>
</organism>
<sequence length="159" mass="18081">MKKTGTLTLALSLIYYGIWLAFTNINNDMAKKLFIFWPAVFILLGMEVLVNFREINSAKKVGFNVGIIFMILLFFITSLIYQKYNNPFDSIIIDNNPFKNININTWDKNTDANLICNIGQCSFNEEIINRGNLIKTIGNGSNKIKVNLNMGSIKVNSQE</sequence>
<feature type="transmembrane region" description="Helical" evidence="1">
    <location>
        <begin position="33"/>
        <end position="50"/>
    </location>
</feature>
<dbReference type="PATRIC" id="fig|1262449.3.peg.3460"/>
<evidence type="ECO:0008006" key="6">
    <source>
        <dbReference type="Google" id="ProtNLM"/>
    </source>
</evidence>
<proteinExistence type="predicted"/>
<evidence type="ECO:0000256" key="1">
    <source>
        <dbReference type="SAM" id="Phobius"/>
    </source>
</evidence>
<accession>A0A0H3J104</accession>
<evidence type="ECO:0000313" key="2">
    <source>
        <dbReference type="EMBL" id="AJA51524.1"/>
    </source>
</evidence>
<feature type="transmembrane region" description="Helical" evidence="1">
    <location>
        <begin position="62"/>
        <end position="81"/>
    </location>
</feature>
<evidence type="ECO:0000313" key="3">
    <source>
        <dbReference type="EMBL" id="KRU12469.1"/>
    </source>
</evidence>
<dbReference type="EMBL" id="JPGY02000001">
    <property type="protein sequence ID" value="KRU12469.1"/>
    <property type="molecule type" value="Genomic_DNA"/>
</dbReference>
<keyword evidence="1" id="KW-0812">Transmembrane</keyword>
<dbReference type="Proteomes" id="UP000028042">
    <property type="component" value="Unassembled WGS sequence"/>
</dbReference>
<keyword evidence="1" id="KW-0472">Membrane</keyword>
<dbReference type="AlphaFoldDB" id="A0A0H3J104"/>
<dbReference type="EMBL" id="CP009268">
    <property type="protein sequence ID" value="AJA51524.1"/>
    <property type="molecule type" value="Genomic_DNA"/>
</dbReference>
<protein>
    <recommendedName>
        <fullName evidence="6">DUF5668 domain-containing protein</fullName>
    </recommendedName>
</protein>
<dbReference type="RefSeq" id="WP_003447351.1">
    <property type="nucleotide sequence ID" value="NZ_ANZB01000014.1"/>
</dbReference>
<evidence type="ECO:0000313" key="5">
    <source>
        <dbReference type="Proteomes" id="UP000030905"/>
    </source>
</evidence>
<keyword evidence="1" id="KW-1133">Transmembrane helix</keyword>
<dbReference type="GeneID" id="93073634"/>
<reference evidence="2 5" key="1">
    <citation type="journal article" date="2015" name="Genome Announc.">
        <title>Complete Genome Sequence of the Nitrogen-Fixing and Solvent-Producing Clostridium pasteurianum DSM 525.</title>
        <authorList>
            <person name="Poehlein A."/>
            <person name="Grosse-Honebrink A."/>
            <person name="Zhang Y."/>
            <person name="Minton N.P."/>
            <person name="Daniel R."/>
        </authorList>
    </citation>
    <scope>NUCLEOTIDE SEQUENCE [LARGE SCALE GENOMIC DNA]</scope>
    <source>
        <strain evidence="2">DSM 525</strain>
        <strain evidence="5">DSM 525 / ATCC 6013</strain>
    </source>
</reference>